<sequence>MFYEEYIKIGKEAIPNAEKELSKLTEEMEQKSQALDDVLAVSAQTISRTTNTPEGHDDLEYKLDLQGPGARSLEDIQLELTNLQSKKDNLHGELEKLREEQRYMEADLSNIQMRWHSVREEKIRAASMFRDFERTEEELERLTEEKSQIDLDEKLLAEALGPLSREKDKLLGDYNEVKAELGCQYEEQAEQSRNYKQEVDELLKIISKIKEYNDLKKGEKLQELQEKQHLAESQLQSCDTRMQEISDELGRSTKLMEGQEQLRRNIDANLNFRKTKTEVDQLTREVESLEAEILTFGGIPKFEAELGKLSQERERLLSELNRFHGTMSVYQSNISKNKIDLKQAQYKDIDKRYFDQLIQLKTSEMANKDLDRYYNALDK</sequence>
<evidence type="ECO:0000313" key="3">
    <source>
        <dbReference type="Proteomes" id="UP001457282"/>
    </source>
</evidence>
<dbReference type="PANTHER" id="PTHR18867">
    <property type="entry name" value="RAD50"/>
    <property type="match status" value="1"/>
</dbReference>
<evidence type="ECO:0000256" key="1">
    <source>
        <dbReference type="SAM" id="Coils"/>
    </source>
</evidence>
<gene>
    <name evidence="2" type="ORF">M0R45_020260</name>
</gene>
<dbReference type="Proteomes" id="UP001457282">
    <property type="component" value="Unassembled WGS sequence"/>
</dbReference>
<name>A0AAW1XB65_RUBAR</name>
<feature type="coiled-coil region" evidence="1">
    <location>
        <begin position="272"/>
        <end position="319"/>
    </location>
</feature>
<dbReference type="GO" id="GO:0070192">
    <property type="term" value="P:chromosome organization involved in meiotic cell cycle"/>
    <property type="evidence" value="ECO:0007669"/>
    <property type="project" value="TreeGrafter"/>
</dbReference>
<feature type="coiled-coil region" evidence="1">
    <location>
        <begin position="73"/>
        <end position="152"/>
    </location>
</feature>
<feature type="coiled-coil region" evidence="1">
    <location>
        <begin position="7"/>
        <end position="41"/>
    </location>
</feature>
<reference evidence="2 3" key="1">
    <citation type="journal article" date="2023" name="G3 (Bethesda)">
        <title>A chromosome-length genome assembly and annotation of blackberry (Rubus argutus, cv. 'Hillquist').</title>
        <authorList>
            <person name="Bruna T."/>
            <person name="Aryal R."/>
            <person name="Dudchenko O."/>
            <person name="Sargent D.J."/>
            <person name="Mead D."/>
            <person name="Buti M."/>
            <person name="Cavallini A."/>
            <person name="Hytonen T."/>
            <person name="Andres J."/>
            <person name="Pham M."/>
            <person name="Weisz D."/>
            <person name="Mascagni F."/>
            <person name="Usai G."/>
            <person name="Natali L."/>
            <person name="Bassil N."/>
            <person name="Fernandez G.E."/>
            <person name="Lomsadze A."/>
            <person name="Armour M."/>
            <person name="Olukolu B."/>
            <person name="Poorten T."/>
            <person name="Britton C."/>
            <person name="Davik J."/>
            <person name="Ashrafi H."/>
            <person name="Aiden E.L."/>
            <person name="Borodovsky M."/>
            <person name="Worthington M."/>
        </authorList>
    </citation>
    <scope>NUCLEOTIDE SEQUENCE [LARGE SCALE GENOMIC DNA]</scope>
    <source>
        <strain evidence="2">PI 553951</strain>
    </source>
</reference>
<dbReference type="GO" id="GO:0043047">
    <property type="term" value="F:single-stranded telomeric DNA binding"/>
    <property type="evidence" value="ECO:0007669"/>
    <property type="project" value="TreeGrafter"/>
</dbReference>
<comment type="caution">
    <text evidence="2">The sequence shown here is derived from an EMBL/GenBank/DDBJ whole genome shotgun (WGS) entry which is preliminary data.</text>
</comment>
<dbReference type="GO" id="GO:0007004">
    <property type="term" value="P:telomere maintenance via telomerase"/>
    <property type="evidence" value="ECO:0007669"/>
    <property type="project" value="TreeGrafter"/>
</dbReference>
<accession>A0AAW1XB65</accession>
<evidence type="ECO:0000313" key="2">
    <source>
        <dbReference type="EMBL" id="KAK9933047.1"/>
    </source>
</evidence>
<dbReference type="AlphaFoldDB" id="A0AAW1XB65"/>
<keyword evidence="3" id="KW-1185">Reference proteome</keyword>
<keyword evidence="1" id="KW-0175">Coiled coil</keyword>
<dbReference type="GO" id="GO:0030870">
    <property type="term" value="C:Mre11 complex"/>
    <property type="evidence" value="ECO:0007669"/>
    <property type="project" value="TreeGrafter"/>
</dbReference>
<dbReference type="GO" id="GO:0003691">
    <property type="term" value="F:double-stranded telomeric DNA binding"/>
    <property type="evidence" value="ECO:0007669"/>
    <property type="project" value="TreeGrafter"/>
</dbReference>
<dbReference type="GO" id="GO:0051880">
    <property type="term" value="F:G-quadruplex DNA binding"/>
    <property type="evidence" value="ECO:0007669"/>
    <property type="project" value="TreeGrafter"/>
</dbReference>
<dbReference type="PANTHER" id="PTHR18867:SF12">
    <property type="entry name" value="DNA REPAIR PROTEIN RAD50"/>
    <property type="match status" value="1"/>
</dbReference>
<dbReference type="GO" id="GO:0000722">
    <property type="term" value="P:telomere maintenance via recombination"/>
    <property type="evidence" value="ECO:0007669"/>
    <property type="project" value="TreeGrafter"/>
</dbReference>
<feature type="coiled-coil region" evidence="1">
    <location>
        <begin position="178"/>
        <end position="241"/>
    </location>
</feature>
<proteinExistence type="predicted"/>
<dbReference type="EMBL" id="JBEDUW010000004">
    <property type="protein sequence ID" value="KAK9933047.1"/>
    <property type="molecule type" value="Genomic_DNA"/>
</dbReference>
<dbReference type="GO" id="GO:0006302">
    <property type="term" value="P:double-strand break repair"/>
    <property type="evidence" value="ECO:0007669"/>
    <property type="project" value="TreeGrafter"/>
</dbReference>
<dbReference type="GO" id="GO:0000794">
    <property type="term" value="C:condensed nuclear chromosome"/>
    <property type="evidence" value="ECO:0007669"/>
    <property type="project" value="TreeGrafter"/>
</dbReference>
<organism evidence="2 3">
    <name type="scientific">Rubus argutus</name>
    <name type="common">Southern blackberry</name>
    <dbReference type="NCBI Taxonomy" id="59490"/>
    <lineage>
        <taxon>Eukaryota</taxon>
        <taxon>Viridiplantae</taxon>
        <taxon>Streptophyta</taxon>
        <taxon>Embryophyta</taxon>
        <taxon>Tracheophyta</taxon>
        <taxon>Spermatophyta</taxon>
        <taxon>Magnoliopsida</taxon>
        <taxon>eudicotyledons</taxon>
        <taxon>Gunneridae</taxon>
        <taxon>Pentapetalae</taxon>
        <taxon>rosids</taxon>
        <taxon>fabids</taxon>
        <taxon>Rosales</taxon>
        <taxon>Rosaceae</taxon>
        <taxon>Rosoideae</taxon>
        <taxon>Rosoideae incertae sedis</taxon>
        <taxon>Rubus</taxon>
    </lineage>
</organism>
<protein>
    <submittedName>
        <fullName evidence="2">Uncharacterized protein</fullName>
    </submittedName>
</protein>